<dbReference type="AlphaFoldDB" id="A0A1Y0IG81"/>
<evidence type="ECO:0000256" key="1">
    <source>
        <dbReference type="ARBA" id="ARBA00022603"/>
    </source>
</evidence>
<gene>
    <name evidence="4" type="ORF">OLMES_4408</name>
</gene>
<name>A0A1Y0IG81_9GAMM</name>
<evidence type="ECO:0000256" key="2">
    <source>
        <dbReference type="ARBA" id="ARBA00022679"/>
    </source>
</evidence>
<dbReference type="Pfam" id="PF13649">
    <property type="entry name" value="Methyltransf_25"/>
    <property type="match status" value="1"/>
</dbReference>
<dbReference type="PANTHER" id="PTHR43861:SF1">
    <property type="entry name" value="TRANS-ACONITATE 2-METHYLTRANSFERASE"/>
    <property type="match status" value="1"/>
</dbReference>
<dbReference type="OrthoDB" id="8385759at2"/>
<dbReference type="SUPFAM" id="SSF53335">
    <property type="entry name" value="S-adenosyl-L-methionine-dependent methyltransferases"/>
    <property type="match status" value="1"/>
</dbReference>
<feature type="domain" description="Methyltransferase" evidence="3">
    <location>
        <begin position="43"/>
        <end position="136"/>
    </location>
</feature>
<dbReference type="GO" id="GO:0008168">
    <property type="term" value="F:methyltransferase activity"/>
    <property type="evidence" value="ECO:0007669"/>
    <property type="project" value="UniProtKB-KW"/>
</dbReference>
<evidence type="ECO:0000313" key="5">
    <source>
        <dbReference type="Proteomes" id="UP000196027"/>
    </source>
</evidence>
<dbReference type="RefSeq" id="WP_087463188.1">
    <property type="nucleotide sequence ID" value="NZ_CP021425.1"/>
</dbReference>
<evidence type="ECO:0000259" key="3">
    <source>
        <dbReference type="Pfam" id="PF13649"/>
    </source>
</evidence>
<dbReference type="Proteomes" id="UP000196027">
    <property type="component" value="Chromosome"/>
</dbReference>
<keyword evidence="2 4" id="KW-0808">Transferase</keyword>
<accession>A0A1Y0IG81</accession>
<proteinExistence type="predicted"/>
<dbReference type="InterPro" id="IPR041698">
    <property type="entry name" value="Methyltransf_25"/>
</dbReference>
<reference evidence="4 5" key="1">
    <citation type="submission" date="2017-05" db="EMBL/GenBank/DDBJ databases">
        <title>Genomic insights into alkan degradation activity of Oleiphilus messinensis.</title>
        <authorList>
            <person name="Kozyavkin S.A."/>
            <person name="Slesarev A.I."/>
            <person name="Golyshin P.N."/>
            <person name="Korzhenkov A."/>
            <person name="Golyshina O.N."/>
            <person name="Toshchakov S.V."/>
        </authorList>
    </citation>
    <scope>NUCLEOTIDE SEQUENCE [LARGE SCALE GENOMIC DNA]</scope>
    <source>
        <strain evidence="4 5">ME102</strain>
    </source>
</reference>
<dbReference type="InterPro" id="IPR029063">
    <property type="entry name" value="SAM-dependent_MTases_sf"/>
</dbReference>
<dbReference type="GO" id="GO:0032259">
    <property type="term" value="P:methylation"/>
    <property type="evidence" value="ECO:0007669"/>
    <property type="project" value="UniProtKB-KW"/>
</dbReference>
<dbReference type="Gene3D" id="3.40.50.150">
    <property type="entry name" value="Vaccinia Virus protein VP39"/>
    <property type="match status" value="1"/>
</dbReference>
<keyword evidence="5" id="KW-1185">Reference proteome</keyword>
<dbReference type="KEGG" id="ome:OLMES_4408"/>
<keyword evidence="1 4" id="KW-0489">Methyltransferase</keyword>
<sequence>MKDKYKLIGPAYDFLSGIYSGKSIHNCKVAMLEVENVNPGDKILFAGVGHGKDAIRAAELGADVTVVDLSETMLKKFQDGLNKTNPNLKIRQIHSDILKVEEFEQYDMVVANFFLNVFYEDMMLQILEHLIKLAKPEAKIVVGDFSYPTGNIVTRALKNAYWFIAVSIFWVMANNAVHKIYNYPEHMEKLGLKVQDKKYFSLLKLNAYWSVMAQKEV</sequence>
<organism evidence="4 5">
    <name type="scientific">Oleiphilus messinensis</name>
    <dbReference type="NCBI Taxonomy" id="141451"/>
    <lineage>
        <taxon>Bacteria</taxon>
        <taxon>Pseudomonadati</taxon>
        <taxon>Pseudomonadota</taxon>
        <taxon>Gammaproteobacteria</taxon>
        <taxon>Oceanospirillales</taxon>
        <taxon>Oleiphilaceae</taxon>
        <taxon>Oleiphilus</taxon>
    </lineage>
</organism>
<evidence type="ECO:0000313" key="4">
    <source>
        <dbReference type="EMBL" id="ARU58404.1"/>
    </source>
</evidence>
<dbReference type="EMBL" id="CP021425">
    <property type="protein sequence ID" value="ARU58404.1"/>
    <property type="molecule type" value="Genomic_DNA"/>
</dbReference>
<dbReference type="PANTHER" id="PTHR43861">
    <property type="entry name" value="TRANS-ACONITATE 2-METHYLTRANSFERASE-RELATED"/>
    <property type="match status" value="1"/>
</dbReference>
<protein>
    <submittedName>
        <fullName evidence="4">Methyltransferase type 12</fullName>
    </submittedName>
</protein>